<gene>
    <name evidence="1" type="primary">jg16432</name>
    <name evidence="1" type="ORF">PAEG_LOCUS27625</name>
</gene>
<accession>A0A8S4SJF5</accession>
<keyword evidence="2" id="KW-1185">Reference proteome</keyword>
<proteinExistence type="predicted"/>
<protein>
    <submittedName>
        <fullName evidence="1">Jg16432 protein</fullName>
    </submittedName>
</protein>
<comment type="caution">
    <text evidence="1">The sequence shown here is derived from an EMBL/GenBank/DDBJ whole genome shotgun (WGS) entry which is preliminary data.</text>
</comment>
<dbReference type="AlphaFoldDB" id="A0A8S4SJF5"/>
<reference evidence="1" key="1">
    <citation type="submission" date="2022-03" db="EMBL/GenBank/DDBJ databases">
        <authorList>
            <person name="Lindestad O."/>
        </authorList>
    </citation>
    <scope>NUCLEOTIDE SEQUENCE</scope>
</reference>
<organism evidence="1 2">
    <name type="scientific">Pararge aegeria aegeria</name>
    <dbReference type="NCBI Taxonomy" id="348720"/>
    <lineage>
        <taxon>Eukaryota</taxon>
        <taxon>Metazoa</taxon>
        <taxon>Ecdysozoa</taxon>
        <taxon>Arthropoda</taxon>
        <taxon>Hexapoda</taxon>
        <taxon>Insecta</taxon>
        <taxon>Pterygota</taxon>
        <taxon>Neoptera</taxon>
        <taxon>Endopterygota</taxon>
        <taxon>Lepidoptera</taxon>
        <taxon>Glossata</taxon>
        <taxon>Ditrysia</taxon>
        <taxon>Papilionoidea</taxon>
        <taxon>Nymphalidae</taxon>
        <taxon>Satyrinae</taxon>
        <taxon>Satyrini</taxon>
        <taxon>Parargina</taxon>
        <taxon>Pararge</taxon>
    </lineage>
</organism>
<dbReference type="EMBL" id="CAKXAJ010026514">
    <property type="protein sequence ID" value="CAH2269406.1"/>
    <property type="molecule type" value="Genomic_DNA"/>
</dbReference>
<dbReference type="Proteomes" id="UP000838756">
    <property type="component" value="Unassembled WGS sequence"/>
</dbReference>
<sequence length="75" mass="8342">MRAHTVTKNRHRWSETVSCMATDAAPRWITPASRAHSRSLAGRLGRRVLHGLLLRSQGVLRSSATPLHWSITCIG</sequence>
<evidence type="ECO:0000313" key="1">
    <source>
        <dbReference type="EMBL" id="CAH2269406.1"/>
    </source>
</evidence>
<evidence type="ECO:0000313" key="2">
    <source>
        <dbReference type="Proteomes" id="UP000838756"/>
    </source>
</evidence>
<name>A0A8S4SJF5_9NEOP</name>